<dbReference type="PANTHER" id="PTHR19282">
    <property type="entry name" value="TETRASPANIN"/>
    <property type="match status" value="1"/>
</dbReference>
<evidence type="ECO:0000256" key="6">
    <source>
        <dbReference type="PIRSR" id="PIRSR002419-1"/>
    </source>
</evidence>
<proteinExistence type="inferred from homology"/>
<evidence type="ECO:0000256" key="4">
    <source>
        <dbReference type="ARBA" id="ARBA00022989"/>
    </source>
</evidence>
<dbReference type="CDD" id="cd03127">
    <property type="entry name" value="tetraspanin_LEL"/>
    <property type="match status" value="1"/>
</dbReference>
<reference evidence="8" key="1">
    <citation type="journal article" date="2023" name="bioRxiv">
        <title>Scaffold-level genome assemblies of two parasitoid biocontrol wasps reveal the parthenogenesis mechanism and an associated novel virus.</title>
        <authorList>
            <person name="Inwood S."/>
            <person name="Skelly J."/>
            <person name="Guhlin J."/>
            <person name="Harrop T."/>
            <person name="Goldson S."/>
            <person name="Dearden P."/>
        </authorList>
    </citation>
    <scope>NUCLEOTIDE SEQUENCE</scope>
    <source>
        <strain evidence="8">Irish</strain>
        <tissue evidence="8">Whole body</tissue>
    </source>
</reference>
<feature type="transmembrane region" description="Helical" evidence="7">
    <location>
        <begin position="64"/>
        <end position="83"/>
    </location>
</feature>
<dbReference type="PIRSF" id="PIRSF002419">
    <property type="entry name" value="Tetraspanin"/>
    <property type="match status" value="1"/>
</dbReference>
<feature type="transmembrane region" description="Helical" evidence="7">
    <location>
        <begin position="21"/>
        <end position="44"/>
    </location>
</feature>
<protein>
    <recommendedName>
        <fullName evidence="7">Tetraspanin</fullName>
    </recommendedName>
</protein>
<dbReference type="GO" id="GO:0005886">
    <property type="term" value="C:plasma membrane"/>
    <property type="evidence" value="ECO:0007669"/>
    <property type="project" value="TreeGrafter"/>
</dbReference>
<evidence type="ECO:0000313" key="9">
    <source>
        <dbReference type="Proteomes" id="UP001168990"/>
    </source>
</evidence>
<comment type="similarity">
    <text evidence="2 7">Belongs to the tetraspanin (TM4SF) family.</text>
</comment>
<feature type="transmembrane region" description="Helical" evidence="7">
    <location>
        <begin position="95"/>
        <end position="117"/>
    </location>
</feature>
<dbReference type="Pfam" id="PF00335">
    <property type="entry name" value="Tetraspanin"/>
    <property type="match status" value="1"/>
</dbReference>
<feature type="disulfide bond" evidence="6">
    <location>
        <begin position="159"/>
        <end position="192"/>
    </location>
</feature>
<evidence type="ECO:0000256" key="1">
    <source>
        <dbReference type="ARBA" id="ARBA00004141"/>
    </source>
</evidence>
<dbReference type="InterPro" id="IPR008952">
    <property type="entry name" value="Tetraspanin_EC2_sf"/>
</dbReference>
<dbReference type="SUPFAM" id="SSF48652">
    <property type="entry name" value="Tetraspanin"/>
    <property type="match status" value="1"/>
</dbReference>
<dbReference type="InterPro" id="IPR018499">
    <property type="entry name" value="Tetraspanin/Peripherin"/>
</dbReference>
<feature type="transmembrane region" description="Helical" evidence="7">
    <location>
        <begin position="206"/>
        <end position="229"/>
    </location>
</feature>
<evidence type="ECO:0000313" key="8">
    <source>
        <dbReference type="EMBL" id="KAK0158930.1"/>
    </source>
</evidence>
<feature type="disulfide bond" evidence="6">
    <location>
        <begin position="160"/>
        <end position="179"/>
    </location>
</feature>
<comment type="caution">
    <text evidence="8">The sequence shown here is derived from an EMBL/GenBank/DDBJ whole genome shotgun (WGS) entry which is preliminary data.</text>
</comment>
<name>A0AA39C7M6_9HYME</name>
<dbReference type="PRINTS" id="PR00259">
    <property type="entry name" value="TMFOUR"/>
</dbReference>
<evidence type="ECO:0000256" key="5">
    <source>
        <dbReference type="ARBA" id="ARBA00023136"/>
    </source>
</evidence>
<reference evidence="8" key="2">
    <citation type="submission" date="2023-03" db="EMBL/GenBank/DDBJ databases">
        <authorList>
            <person name="Inwood S.N."/>
            <person name="Skelly J.G."/>
            <person name="Guhlin J."/>
            <person name="Harrop T.W.R."/>
            <person name="Goldson S.G."/>
            <person name="Dearden P.K."/>
        </authorList>
    </citation>
    <scope>NUCLEOTIDE SEQUENCE</scope>
    <source>
        <strain evidence="8">Irish</strain>
        <tissue evidence="8">Whole body</tissue>
    </source>
</reference>
<evidence type="ECO:0000256" key="7">
    <source>
        <dbReference type="RuleBase" id="RU361218"/>
    </source>
</evidence>
<gene>
    <name evidence="8" type="ORF">PV328_009865</name>
</gene>
<comment type="subcellular location">
    <subcellularLocation>
        <location evidence="1 7">Membrane</location>
        <topology evidence="1 7">Multi-pass membrane protein</topology>
    </subcellularLocation>
</comment>
<accession>A0AA39C7M6</accession>
<dbReference type="EMBL" id="JAQQBS010001424">
    <property type="protein sequence ID" value="KAK0158930.1"/>
    <property type="molecule type" value="Genomic_DNA"/>
</dbReference>
<dbReference type="Proteomes" id="UP001168990">
    <property type="component" value="Unassembled WGS sequence"/>
</dbReference>
<keyword evidence="9" id="KW-1185">Reference proteome</keyword>
<dbReference type="Gene3D" id="1.10.1450.10">
    <property type="entry name" value="Tetraspanin"/>
    <property type="match status" value="1"/>
</dbReference>
<keyword evidence="5 7" id="KW-0472">Membrane</keyword>
<keyword evidence="6" id="KW-1015">Disulfide bond</keyword>
<sequence length="246" mass="27245">MVMTRGSEAAKLSSQIRGINFTIFILNAILWILGGAMFGLAIWLRVEPGFQEWVEFLDIQDFYIGIYILIIASIFVMIIAFYGSAAALSDSALLLYINIGLQALCFILGLAGSAILLDYSTYDSQIQPIIHRSMTSLIINSQHEKAAQILRMVQEGIGCCGANGPMDYLDLLKPLPTECRDSVTGNAYFHGCVEELTWYLEGRSGWLAGLALSLCMLHVVQAVLSFIAIQATKKERNTSIFKKMDR</sequence>
<evidence type="ECO:0000256" key="3">
    <source>
        <dbReference type="ARBA" id="ARBA00022692"/>
    </source>
</evidence>
<dbReference type="AlphaFoldDB" id="A0AA39C7M6"/>
<dbReference type="InterPro" id="IPR000301">
    <property type="entry name" value="Tetraspanin_animals"/>
</dbReference>
<evidence type="ECO:0000256" key="2">
    <source>
        <dbReference type="ARBA" id="ARBA00006840"/>
    </source>
</evidence>
<organism evidence="8 9">
    <name type="scientific">Microctonus aethiopoides</name>
    <dbReference type="NCBI Taxonomy" id="144406"/>
    <lineage>
        <taxon>Eukaryota</taxon>
        <taxon>Metazoa</taxon>
        <taxon>Ecdysozoa</taxon>
        <taxon>Arthropoda</taxon>
        <taxon>Hexapoda</taxon>
        <taxon>Insecta</taxon>
        <taxon>Pterygota</taxon>
        <taxon>Neoptera</taxon>
        <taxon>Endopterygota</taxon>
        <taxon>Hymenoptera</taxon>
        <taxon>Apocrita</taxon>
        <taxon>Ichneumonoidea</taxon>
        <taxon>Braconidae</taxon>
        <taxon>Euphorinae</taxon>
        <taxon>Microctonus</taxon>
    </lineage>
</organism>
<dbReference type="PANTHER" id="PTHR19282:SF555">
    <property type="entry name" value="TETRASPANIN-2A"/>
    <property type="match status" value="1"/>
</dbReference>
<keyword evidence="4 7" id="KW-1133">Transmembrane helix</keyword>
<keyword evidence="3 7" id="KW-0812">Transmembrane</keyword>